<dbReference type="Proteomes" id="UP000463700">
    <property type="component" value="Unassembled WGS sequence"/>
</dbReference>
<evidence type="ECO:0000313" key="5">
    <source>
        <dbReference type="Proteomes" id="UP000463700"/>
    </source>
</evidence>
<accession>A0A6N6WG71</accession>
<dbReference type="Pfam" id="PF00072">
    <property type="entry name" value="Response_reg"/>
    <property type="match status" value="1"/>
</dbReference>
<keyword evidence="1 2" id="KW-0597">Phosphoprotein</keyword>
<dbReference type="Gene3D" id="3.40.50.2300">
    <property type="match status" value="1"/>
</dbReference>
<dbReference type="PROSITE" id="PS50110">
    <property type="entry name" value="RESPONSE_REGULATORY"/>
    <property type="match status" value="1"/>
</dbReference>
<dbReference type="EMBL" id="VOSW01000021">
    <property type="protein sequence ID" value="KAE8759523.1"/>
    <property type="molecule type" value="Genomic_DNA"/>
</dbReference>
<dbReference type="PANTHER" id="PTHR43547:SF2">
    <property type="entry name" value="HYBRID SIGNAL TRANSDUCTION HISTIDINE KINASE C"/>
    <property type="match status" value="1"/>
</dbReference>
<dbReference type="AlphaFoldDB" id="A0A6N6WG71"/>
<reference evidence="4 5" key="1">
    <citation type="journal article" date="2020" name="Int. J. Syst. Evol. Microbiol.">
        <title>Paraburkholderia madseniana sp. nov., a phenolic acid-degrading bacterium isolated from acidic forest soil.</title>
        <authorList>
            <person name="Wilhelm R.C."/>
            <person name="Murphy S.J.L."/>
            <person name="Feriancek N.M."/>
            <person name="Karasz D.C."/>
            <person name="DeRito C.M."/>
            <person name="Newman J.D."/>
            <person name="Buckley D.H."/>
        </authorList>
    </citation>
    <scope>NUCLEOTIDE SEQUENCE [LARGE SCALE GENOMIC DNA]</scope>
    <source>
        <strain evidence="4 5">RP11</strain>
    </source>
</reference>
<dbReference type="InterPro" id="IPR011006">
    <property type="entry name" value="CheY-like_superfamily"/>
</dbReference>
<evidence type="ECO:0000313" key="4">
    <source>
        <dbReference type="EMBL" id="KAE8759523.1"/>
    </source>
</evidence>
<evidence type="ECO:0000256" key="2">
    <source>
        <dbReference type="PROSITE-ProRule" id="PRU00169"/>
    </source>
</evidence>
<comment type="caution">
    <text evidence="4">The sequence shown here is derived from an EMBL/GenBank/DDBJ whole genome shotgun (WGS) entry which is preliminary data.</text>
</comment>
<dbReference type="GO" id="GO:0000155">
    <property type="term" value="F:phosphorelay sensor kinase activity"/>
    <property type="evidence" value="ECO:0007669"/>
    <property type="project" value="TreeGrafter"/>
</dbReference>
<evidence type="ECO:0000256" key="1">
    <source>
        <dbReference type="ARBA" id="ARBA00022553"/>
    </source>
</evidence>
<dbReference type="SUPFAM" id="SSF52172">
    <property type="entry name" value="CheY-like"/>
    <property type="match status" value="1"/>
</dbReference>
<dbReference type="PANTHER" id="PTHR43547">
    <property type="entry name" value="TWO-COMPONENT HISTIDINE KINASE"/>
    <property type="match status" value="1"/>
</dbReference>
<name>A0A6N6WG71_9BURK</name>
<gene>
    <name evidence="4" type="ORF">FSO04_13475</name>
</gene>
<organism evidence="4 5">
    <name type="scientific">Paraburkholderia madseniana</name>
    <dbReference type="NCBI Taxonomy" id="2599607"/>
    <lineage>
        <taxon>Bacteria</taxon>
        <taxon>Pseudomonadati</taxon>
        <taxon>Pseudomonadota</taxon>
        <taxon>Betaproteobacteria</taxon>
        <taxon>Burkholderiales</taxon>
        <taxon>Burkholderiaceae</taxon>
        <taxon>Paraburkholderia</taxon>
    </lineage>
</organism>
<feature type="modified residue" description="4-aspartylphosphate" evidence="2">
    <location>
        <position position="16"/>
    </location>
</feature>
<sequence length="90" mass="9857">MSQVRCITHPEVAIIDVGMPEIDGFEVARAVRLERALDDIVLVALTGYASESDKSRALAAGFDFHLTKPLSLDMQYILVKRADGTLRGIV</sequence>
<protein>
    <submittedName>
        <fullName evidence="4">Response regulator</fullName>
    </submittedName>
</protein>
<evidence type="ECO:0000259" key="3">
    <source>
        <dbReference type="PROSITE" id="PS50110"/>
    </source>
</evidence>
<dbReference type="RefSeq" id="WP_154560152.1">
    <property type="nucleotide sequence ID" value="NZ_VOSW01000021.1"/>
</dbReference>
<dbReference type="OrthoDB" id="9105265at2"/>
<feature type="domain" description="Response regulatory" evidence="3">
    <location>
        <begin position="1"/>
        <end position="83"/>
    </location>
</feature>
<proteinExistence type="predicted"/>
<dbReference type="InterPro" id="IPR001789">
    <property type="entry name" value="Sig_transdc_resp-reg_receiver"/>
</dbReference>